<keyword evidence="1" id="KW-0472">Membrane</keyword>
<dbReference type="EMBL" id="JNSL01000135">
    <property type="protein sequence ID" value="KGA14812.1"/>
    <property type="molecule type" value="Genomic_DNA"/>
</dbReference>
<feature type="transmembrane region" description="Helical" evidence="1">
    <location>
        <begin position="157"/>
        <end position="179"/>
    </location>
</feature>
<keyword evidence="1" id="KW-1133">Transmembrane helix</keyword>
<keyword evidence="1" id="KW-0812">Transmembrane</keyword>
<evidence type="ECO:0000256" key="1">
    <source>
        <dbReference type="SAM" id="Phobius"/>
    </source>
</evidence>
<evidence type="ECO:0000313" key="2">
    <source>
        <dbReference type="EMBL" id="KGA14812.1"/>
    </source>
</evidence>
<dbReference type="Pfam" id="PF18761">
    <property type="entry name" value="Heliorhodopsin"/>
    <property type="match status" value="1"/>
</dbReference>
<gene>
    <name evidence="2" type="ORF">GM51_16400</name>
</gene>
<proteinExistence type="predicted"/>
<feature type="transmembrane region" description="Helical" evidence="1">
    <location>
        <begin position="231"/>
        <end position="252"/>
    </location>
</feature>
<feature type="transmembrane region" description="Helical" evidence="1">
    <location>
        <begin position="191"/>
        <end position="210"/>
    </location>
</feature>
<dbReference type="SUPFAM" id="SSF81321">
    <property type="entry name" value="Family A G protein-coupled receptor-like"/>
    <property type="match status" value="1"/>
</dbReference>
<name>A0A094PUJ1_9ZZZZ</name>
<protein>
    <recommendedName>
        <fullName evidence="3">Heliorhodopsin</fullName>
    </recommendedName>
</protein>
<reference evidence="2" key="1">
    <citation type="submission" date="2014-06" db="EMBL/GenBank/DDBJ databases">
        <title>Key roles for freshwater Actinobacteria revealed by deep metagenomic sequencing.</title>
        <authorList>
            <person name="Ghai R."/>
            <person name="Mizuno C.M."/>
            <person name="Picazo A."/>
            <person name="Camacho A."/>
            <person name="Rodriguez-Valera F."/>
        </authorList>
    </citation>
    <scope>NUCLEOTIDE SEQUENCE</scope>
</reference>
<feature type="transmembrane region" description="Helical" evidence="1">
    <location>
        <begin position="12"/>
        <end position="31"/>
    </location>
</feature>
<feature type="transmembrane region" description="Helical" evidence="1">
    <location>
        <begin position="126"/>
        <end position="145"/>
    </location>
</feature>
<feature type="transmembrane region" description="Helical" evidence="1">
    <location>
        <begin position="103"/>
        <end position="120"/>
    </location>
</feature>
<dbReference type="NCBIfam" id="NF038020">
    <property type="entry name" value="HeR"/>
    <property type="match status" value="1"/>
</dbReference>
<dbReference type="InterPro" id="IPR041113">
    <property type="entry name" value="Heliorhodopsin"/>
</dbReference>
<dbReference type="Gene3D" id="1.20.1070.10">
    <property type="entry name" value="Rhodopsin 7-helix transmembrane proteins"/>
    <property type="match status" value="1"/>
</dbReference>
<sequence>MSKPITTDRLRKVNVLAGILHLVQMVAVLALSSDFSLPINATYMSGPPGTTFSAPVELFSTPVGLTVAIFLGLSALAHFIVASPQFFGRYNAGLAQQRNYFRWVEYSVSSSVMIVLIAQVTGVSDITALISIFGVNAAMILFGWLQEKYETPGNGGWLPFIFGCIAGIVPWVALLFYVFSIGGPSDSAAPAFVYGIVLTIFLFFNSFALVQWLQYKKVGKWSDYLRGERTYITLSLVAKSALAWQIFANTLIP</sequence>
<evidence type="ECO:0008006" key="3">
    <source>
        <dbReference type="Google" id="ProtNLM"/>
    </source>
</evidence>
<feature type="transmembrane region" description="Helical" evidence="1">
    <location>
        <begin position="63"/>
        <end position="82"/>
    </location>
</feature>
<accession>A0A094PUJ1</accession>
<organism evidence="2">
    <name type="scientific">freshwater metagenome</name>
    <dbReference type="NCBI Taxonomy" id="449393"/>
    <lineage>
        <taxon>unclassified sequences</taxon>
        <taxon>metagenomes</taxon>
        <taxon>ecological metagenomes</taxon>
    </lineage>
</organism>
<comment type="caution">
    <text evidence="2">The sequence shown here is derived from an EMBL/GenBank/DDBJ whole genome shotgun (WGS) entry which is preliminary data.</text>
</comment>
<dbReference type="AlphaFoldDB" id="A0A094PUJ1"/>